<keyword evidence="6 8" id="KW-1133">Transmembrane helix</keyword>
<dbReference type="InterPro" id="IPR003593">
    <property type="entry name" value="AAA+_ATPase"/>
</dbReference>
<keyword evidence="5 11" id="KW-0067">ATP-binding</keyword>
<dbReference type="PROSITE" id="PS50006">
    <property type="entry name" value="FHA_DOMAIN"/>
    <property type="match status" value="2"/>
</dbReference>
<comment type="subcellular location">
    <subcellularLocation>
        <location evidence="1">Membrane</location>
        <topology evidence="1">Multi-pass membrane protein</topology>
    </subcellularLocation>
</comment>
<dbReference type="EMBL" id="ABYI02000041">
    <property type="protein sequence ID" value="EEG72430.1"/>
    <property type="molecule type" value="Genomic_DNA"/>
</dbReference>
<evidence type="ECO:0000256" key="8">
    <source>
        <dbReference type="SAM" id="Phobius"/>
    </source>
</evidence>
<sequence>MRPGKKELGGKRVEEDKMETRTLTIIDTGSQLTEVKLESFGKENVTLGRSREQCDIVIPDNIVSKLHGTFFLDGERTWYEDNGSMNGTFIGDGQQRRLLTGGSGYAELYDKTVLRIGDVHAPDKMILLLYRVIPEGEVWKKAPLKGEGISIGRGSGCQIRLKHPGVSKVHCFVLPQDGGYVLKDNHSTNGVMINGRSAAGAVLLRDKDLIQILDYQLFFSGECIYYKATAQGISLRACSINKYVGRGKKKKQILKNVRCEIQGNEFVAIIGGSGAGKTTLMNAVSGFEPEFDGKVYCNGIDLIEQFQNLKSIIGFVPQQDIIYENLTLRRMLYYTAKMKMPEDTQGQEIKERIDEVLSMVGLKEHEGTYIRKLSGGQKKRASIAVELLADPKLFFLDEPTSGLDPGTEKNLMMTLSTLSKEQNKTIIMVTHTTQNLHLCDKVIFMGPGGRLCFCGSVNAAKAFYETDDLVNIYNMIAENPWLWERRYAAYRKDKETKEEPSARSELMKQRSVSAFRQFSILTMRYAELMKNDRPRLGVLLLQPLLIAVLLNVVADKNIFKIYESTKSMLFALSCSGIWIGLFNSIQEICKERVILKREYMANLKLPGYVMSKFVLQAALGFVQALILTVVFLQLVGKDREGIFLSGFGPEIVFTVWLTILASVTMGFVISSMVETGDKAMAVAPFVLIIQLLFSGILFTLKGAGEIISYCTVSRWSVEGLGSIAKLNRLDLKLQKDYPMLEHAAESFFKATKGHVLTAWGILAFMTVLFMGISIVMLKRISKDRR</sequence>
<dbReference type="Gene3D" id="2.60.200.20">
    <property type="match status" value="2"/>
</dbReference>
<evidence type="ECO:0000256" key="5">
    <source>
        <dbReference type="ARBA" id="ARBA00022840"/>
    </source>
</evidence>
<evidence type="ECO:0000256" key="2">
    <source>
        <dbReference type="ARBA" id="ARBA00022448"/>
    </source>
</evidence>
<keyword evidence="4" id="KW-0547">Nucleotide-binding</keyword>
<comment type="caution">
    <text evidence="11">The sequence shown here is derived from an EMBL/GenBank/DDBJ whole genome shotgun (WGS) entry which is preliminary data.</text>
</comment>
<dbReference type="PROSITE" id="PS00211">
    <property type="entry name" value="ABC_TRANSPORTER_1"/>
    <property type="match status" value="1"/>
</dbReference>
<reference evidence="11" key="2">
    <citation type="submission" date="2013-06" db="EMBL/GenBank/DDBJ databases">
        <title>Draft genome sequence of Clostridium hylemonae (DSM 15053).</title>
        <authorList>
            <person name="Sudarsanam P."/>
            <person name="Ley R."/>
            <person name="Guruge J."/>
            <person name="Turnbaugh P.J."/>
            <person name="Mahowald M."/>
            <person name="Liep D."/>
            <person name="Gordon J."/>
        </authorList>
    </citation>
    <scope>NUCLEOTIDE SEQUENCE</scope>
    <source>
        <strain evidence="11">DSM 15053</strain>
    </source>
</reference>
<protein>
    <submittedName>
        <fullName evidence="11">ABC transporter, ATP-binding protein</fullName>
    </submittedName>
</protein>
<dbReference type="Pfam" id="PF00498">
    <property type="entry name" value="FHA"/>
    <property type="match status" value="2"/>
</dbReference>
<dbReference type="InterPro" id="IPR027417">
    <property type="entry name" value="P-loop_NTPase"/>
</dbReference>
<feature type="transmembrane region" description="Helical" evidence="8">
    <location>
        <begin position="605"/>
        <end position="631"/>
    </location>
</feature>
<dbReference type="InterPro" id="IPR013525">
    <property type="entry name" value="ABC2_TM"/>
</dbReference>
<feature type="transmembrane region" description="Helical" evidence="8">
    <location>
        <begin position="651"/>
        <end position="669"/>
    </location>
</feature>
<dbReference type="PANTHER" id="PTHR48041:SF139">
    <property type="entry name" value="PROTEIN SCARLET"/>
    <property type="match status" value="1"/>
</dbReference>
<dbReference type="Gene3D" id="3.40.50.300">
    <property type="entry name" value="P-loop containing nucleotide triphosphate hydrolases"/>
    <property type="match status" value="1"/>
</dbReference>
<dbReference type="SUPFAM" id="SSF52540">
    <property type="entry name" value="P-loop containing nucleoside triphosphate hydrolases"/>
    <property type="match status" value="1"/>
</dbReference>
<dbReference type="CDD" id="cd00060">
    <property type="entry name" value="FHA"/>
    <property type="match status" value="2"/>
</dbReference>
<evidence type="ECO:0000256" key="4">
    <source>
        <dbReference type="ARBA" id="ARBA00022741"/>
    </source>
</evidence>
<dbReference type="SMART" id="SM00240">
    <property type="entry name" value="FHA"/>
    <property type="match status" value="2"/>
</dbReference>
<dbReference type="PROSITE" id="PS50893">
    <property type="entry name" value="ABC_TRANSPORTER_2"/>
    <property type="match status" value="1"/>
</dbReference>
<evidence type="ECO:0000313" key="11">
    <source>
        <dbReference type="EMBL" id="EEG72430.1"/>
    </source>
</evidence>
<dbReference type="InterPro" id="IPR050352">
    <property type="entry name" value="ABCG_transporters"/>
</dbReference>
<evidence type="ECO:0000256" key="6">
    <source>
        <dbReference type="ARBA" id="ARBA00022989"/>
    </source>
</evidence>
<dbReference type="SMART" id="SM00382">
    <property type="entry name" value="AAA"/>
    <property type="match status" value="1"/>
</dbReference>
<gene>
    <name evidence="11" type="ORF">CLOHYLEM_07433</name>
</gene>
<keyword evidence="3 8" id="KW-0812">Transmembrane</keyword>
<keyword evidence="12" id="KW-1185">Reference proteome</keyword>
<evidence type="ECO:0000256" key="7">
    <source>
        <dbReference type="ARBA" id="ARBA00023136"/>
    </source>
</evidence>
<evidence type="ECO:0000259" key="9">
    <source>
        <dbReference type="PROSITE" id="PS50006"/>
    </source>
</evidence>
<dbReference type="Proteomes" id="UP000004893">
    <property type="component" value="Unassembled WGS sequence"/>
</dbReference>
<feature type="domain" description="FHA" evidence="9">
    <location>
        <begin position="45"/>
        <end position="95"/>
    </location>
</feature>
<dbReference type="GO" id="GO:0016020">
    <property type="term" value="C:membrane"/>
    <property type="evidence" value="ECO:0007669"/>
    <property type="project" value="UniProtKB-SubCell"/>
</dbReference>
<dbReference type="InterPro" id="IPR017871">
    <property type="entry name" value="ABC_transporter-like_CS"/>
</dbReference>
<dbReference type="GO" id="GO:0140359">
    <property type="term" value="F:ABC-type transporter activity"/>
    <property type="evidence" value="ECO:0007669"/>
    <property type="project" value="InterPro"/>
</dbReference>
<dbReference type="GO" id="GO:0005524">
    <property type="term" value="F:ATP binding"/>
    <property type="evidence" value="ECO:0007669"/>
    <property type="project" value="UniProtKB-KW"/>
</dbReference>
<organism evidence="11 12">
    <name type="scientific">[Clostridium] hylemonae DSM 15053</name>
    <dbReference type="NCBI Taxonomy" id="553973"/>
    <lineage>
        <taxon>Bacteria</taxon>
        <taxon>Bacillati</taxon>
        <taxon>Bacillota</taxon>
        <taxon>Clostridia</taxon>
        <taxon>Lachnospirales</taxon>
        <taxon>Lachnospiraceae</taxon>
    </lineage>
</organism>
<feature type="transmembrane region" description="Helical" evidence="8">
    <location>
        <begin position="681"/>
        <end position="700"/>
    </location>
</feature>
<dbReference type="Pfam" id="PF00005">
    <property type="entry name" value="ABC_tran"/>
    <property type="match status" value="1"/>
</dbReference>
<evidence type="ECO:0000256" key="1">
    <source>
        <dbReference type="ARBA" id="ARBA00004141"/>
    </source>
</evidence>
<dbReference type="Pfam" id="PF01061">
    <property type="entry name" value="ABC2_membrane"/>
    <property type="match status" value="1"/>
</dbReference>
<proteinExistence type="predicted"/>
<name>C0C5P6_9FIRM</name>
<dbReference type="STRING" id="553973.CLOHYLEM_07433"/>
<dbReference type="eggNOG" id="COG1131">
    <property type="taxonomic scope" value="Bacteria"/>
</dbReference>
<dbReference type="HOGENOM" id="CLU_012042_0_0_9"/>
<dbReference type="AlphaFoldDB" id="C0C5P6"/>
<dbReference type="PANTHER" id="PTHR48041">
    <property type="entry name" value="ABC TRANSPORTER G FAMILY MEMBER 28"/>
    <property type="match status" value="1"/>
</dbReference>
<dbReference type="SUPFAM" id="SSF49879">
    <property type="entry name" value="SMAD/FHA domain"/>
    <property type="match status" value="2"/>
</dbReference>
<accession>C0C5P6</accession>
<dbReference type="InterPro" id="IPR003439">
    <property type="entry name" value="ABC_transporter-like_ATP-bd"/>
</dbReference>
<feature type="domain" description="ABC transporter" evidence="10">
    <location>
        <begin position="235"/>
        <end position="472"/>
    </location>
</feature>
<feature type="domain" description="FHA" evidence="9">
    <location>
        <begin position="149"/>
        <end position="198"/>
    </location>
</feature>
<dbReference type="InterPro" id="IPR008984">
    <property type="entry name" value="SMAD_FHA_dom_sf"/>
</dbReference>
<dbReference type="GO" id="GO:0016887">
    <property type="term" value="F:ATP hydrolysis activity"/>
    <property type="evidence" value="ECO:0007669"/>
    <property type="project" value="InterPro"/>
</dbReference>
<feature type="transmembrane region" description="Helical" evidence="8">
    <location>
        <begin position="536"/>
        <end position="554"/>
    </location>
</feature>
<evidence type="ECO:0000259" key="10">
    <source>
        <dbReference type="PROSITE" id="PS50893"/>
    </source>
</evidence>
<feature type="transmembrane region" description="Helical" evidence="8">
    <location>
        <begin position="756"/>
        <end position="777"/>
    </location>
</feature>
<evidence type="ECO:0000256" key="3">
    <source>
        <dbReference type="ARBA" id="ARBA00022692"/>
    </source>
</evidence>
<dbReference type="InterPro" id="IPR000253">
    <property type="entry name" value="FHA_dom"/>
</dbReference>
<evidence type="ECO:0000313" key="12">
    <source>
        <dbReference type="Proteomes" id="UP000004893"/>
    </source>
</evidence>
<keyword evidence="7 8" id="KW-0472">Membrane</keyword>
<keyword evidence="2" id="KW-0813">Transport</keyword>
<reference evidence="11" key="1">
    <citation type="submission" date="2009-02" db="EMBL/GenBank/DDBJ databases">
        <authorList>
            <person name="Fulton L."/>
            <person name="Clifton S."/>
            <person name="Fulton B."/>
            <person name="Xu J."/>
            <person name="Minx P."/>
            <person name="Pepin K.H."/>
            <person name="Johnson M."/>
            <person name="Bhonagiri V."/>
            <person name="Nash W.E."/>
            <person name="Mardis E.R."/>
            <person name="Wilson R.K."/>
        </authorList>
    </citation>
    <scope>NUCLEOTIDE SEQUENCE [LARGE SCALE GENOMIC DNA]</scope>
    <source>
        <strain evidence="11">DSM 15053</strain>
    </source>
</reference>